<dbReference type="GO" id="GO:0006511">
    <property type="term" value="P:ubiquitin-dependent protein catabolic process"/>
    <property type="evidence" value="ECO:0007669"/>
    <property type="project" value="EnsemblFungi"/>
</dbReference>
<comment type="similarity">
    <text evidence="2">Belongs to the POMP/UMP1 family.</text>
</comment>
<keyword evidence="1" id="KW-0143">Chaperone</keyword>
<dbReference type="InterPro" id="IPR008012">
    <property type="entry name" value="Ump1"/>
</dbReference>
<evidence type="ECO:0000256" key="1">
    <source>
        <dbReference type="ARBA" id="ARBA00023186"/>
    </source>
</evidence>
<dbReference type="PANTHER" id="PTHR12828:SF3">
    <property type="entry name" value="PROTEASOME MATURATION PROTEIN"/>
    <property type="match status" value="1"/>
</dbReference>
<name>A0A1U7LVQ6_NEOID</name>
<dbReference type="GO" id="GO:0005634">
    <property type="term" value="C:nucleus"/>
    <property type="evidence" value="ECO:0007669"/>
    <property type="project" value="EnsemblFungi"/>
</dbReference>
<evidence type="ECO:0000256" key="2">
    <source>
        <dbReference type="ARBA" id="ARBA00043974"/>
    </source>
</evidence>
<evidence type="ECO:0000313" key="3">
    <source>
        <dbReference type="EMBL" id="OLL26708.1"/>
    </source>
</evidence>
<dbReference type="GO" id="GO:0000502">
    <property type="term" value="C:proteasome complex"/>
    <property type="evidence" value="ECO:0007669"/>
    <property type="project" value="UniProtKB-KW"/>
</dbReference>
<dbReference type="EMBL" id="LXFE01000152">
    <property type="protein sequence ID" value="OLL26708.1"/>
    <property type="molecule type" value="Genomic_DNA"/>
</dbReference>
<organism evidence="3 4">
    <name type="scientific">Neolecta irregularis (strain DAH-3)</name>
    <dbReference type="NCBI Taxonomy" id="1198029"/>
    <lineage>
        <taxon>Eukaryota</taxon>
        <taxon>Fungi</taxon>
        <taxon>Dikarya</taxon>
        <taxon>Ascomycota</taxon>
        <taxon>Taphrinomycotina</taxon>
        <taxon>Neolectales</taxon>
        <taxon>Neolectaceae</taxon>
        <taxon>Neolecta</taxon>
    </lineage>
</organism>
<keyword evidence="4" id="KW-1185">Reference proteome</keyword>
<dbReference type="GO" id="GO:0005737">
    <property type="term" value="C:cytoplasm"/>
    <property type="evidence" value="ECO:0007669"/>
    <property type="project" value="EnsemblFungi"/>
</dbReference>
<comment type="caution">
    <text evidence="3">The sequence shown here is derived from an EMBL/GenBank/DDBJ whole genome shotgun (WGS) entry which is preliminary data.</text>
</comment>
<proteinExistence type="inferred from homology"/>
<reference evidence="3 4" key="1">
    <citation type="submission" date="2016-04" db="EMBL/GenBank/DDBJ databases">
        <title>Evolutionary innovation and constraint leading to complex multicellularity in the Ascomycota.</title>
        <authorList>
            <person name="Cisse O."/>
            <person name="Nguyen A."/>
            <person name="Hewitt D.A."/>
            <person name="Jedd G."/>
            <person name="Stajich J.E."/>
        </authorList>
    </citation>
    <scope>NUCLEOTIDE SEQUENCE [LARGE SCALE GENOMIC DNA]</scope>
    <source>
        <strain evidence="3 4">DAH-3</strain>
    </source>
</reference>
<dbReference type="OMA" id="MSMRIVP"/>
<dbReference type="Pfam" id="PF05348">
    <property type="entry name" value="UMP1"/>
    <property type="match status" value="1"/>
</dbReference>
<dbReference type="GO" id="GO:0006974">
    <property type="term" value="P:DNA damage response"/>
    <property type="evidence" value="ECO:0007669"/>
    <property type="project" value="EnsemblFungi"/>
</dbReference>
<dbReference type="Proteomes" id="UP000186594">
    <property type="component" value="Unassembled WGS sequence"/>
</dbReference>
<evidence type="ECO:0000313" key="4">
    <source>
        <dbReference type="Proteomes" id="UP000186594"/>
    </source>
</evidence>
<keyword evidence="3" id="KW-0647">Proteasome</keyword>
<dbReference type="GO" id="GO:0080129">
    <property type="term" value="P:proteasome core complex assembly"/>
    <property type="evidence" value="ECO:0007669"/>
    <property type="project" value="EnsemblFungi"/>
</dbReference>
<dbReference type="STRING" id="1198029.A0A1U7LVQ6"/>
<dbReference type="AlphaFoldDB" id="A0A1U7LVQ6"/>
<dbReference type="OrthoDB" id="15001at2759"/>
<gene>
    <name evidence="3" type="ORF">NEOLI_000339</name>
</gene>
<dbReference type="PANTHER" id="PTHR12828">
    <property type="entry name" value="PROTEASOME MATURATION PROTEIN UMP1"/>
    <property type="match status" value="1"/>
</dbReference>
<protein>
    <submittedName>
        <fullName evidence="3">Putative proteasome maturation factor ump1</fullName>
    </submittedName>
</protein>
<sequence length="130" mass="14517">MRIVPTSSAAEKVEITEGSNAVPAVHDTLRHGTMSLASKVNSRLDLESRLRDWNQTQLDLQMDSMRQVYGLHEPIRRGMEIDLTTDFWPATLGGPSNLHQDILLGRDTKLDVEDIFTGALLFKSSISLAR</sequence>
<accession>A0A1U7LVQ6</accession>